<sequence length="71" mass="7750">MSGVTFPGQCPPGLVYSDADQRCRHLLPSEMGRCGRSVLDFKPGTLTSQPPTPNTIGKTGNDKFTRKRSRV</sequence>
<organism evidence="2 3">
    <name type="scientific">Plakobranchus ocellatus</name>
    <dbReference type="NCBI Taxonomy" id="259542"/>
    <lineage>
        <taxon>Eukaryota</taxon>
        <taxon>Metazoa</taxon>
        <taxon>Spiralia</taxon>
        <taxon>Lophotrochozoa</taxon>
        <taxon>Mollusca</taxon>
        <taxon>Gastropoda</taxon>
        <taxon>Heterobranchia</taxon>
        <taxon>Euthyneura</taxon>
        <taxon>Panpulmonata</taxon>
        <taxon>Sacoglossa</taxon>
        <taxon>Placobranchoidea</taxon>
        <taxon>Plakobranchidae</taxon>
        <taxon>Plakobranchus</taxon>
    </lineage>
</organism>
<dbReference type="Proteomes" id="UP000735302">
    <property type="component" value="Unassembled WGS sequence"/>
</dbReference>
<evidence type="ECO:0000256" key="1">
    <source>
        <dbReference type="SAM" id="MobiDB-lite"/>
    </source>
</evidence>
<dbReference type="AlphaFoldDB" id="A0AAV3ZQ05"/>
<evidence type="ECO:0000313" key="2">
    <source>
        <dbReference type="EMBL" id="GFN96453.1"/>
    </source>
</evidence>
<evidence type="ECO:0000313" key="3">
    <source>
        <dbReference type="Proteomes" id="UP000735302"/>
    </source>
</evidence>
<protein>
    <recommendedName>
        <fullName evidence="4">Chitin-binding type-2 domain-containing protein</fullName>
    </recommendedName>
</protein>
<name>A0AAV3ZQ05_9GAST</name>
<dbReference type="EMBL" id="BLXT01002679">
    <property type="protein sequence ID" value="GFN96453.1"/>
    <property type="molecule type" value="Genomic_DNA"/>
</dbReference>
<keyword evidence="3" id="KW-1185">Reference proteome</keyword>
<reference evidence="2 3" key="1">
    <citation type="journal article" date="2021" name="Elife">
        <title>Chloroplast acquisition without the gene transfer in kleptoplastic sea slugs, Plakobranchus ocellatus.</title>
        <authorList>
            <person name="Maeda T."/>
            <person name="Takahashi S."/>
            <person name="Yoshida T."/>
            <person name="Shimamura S."/>
            <person name="Takaki Y."/>
            <person name="Nagai Y."/>
            <person name="Toyoda A."/>
            <person name="Suzuki Y."/>
            <person name="Arimoto A."/>
            <person name="Ishii H."/>
            <person name="Satoh N."/>
            <person name="Nishiyama T."/>
            <person name="Hasebe M."/>
            <person name="Maruyama T."/>
            <person name="Minagawa J."/>
            <person name="Obokata J."/>
            <person name="Shigenobu S."/>
        </authorList>
    </citation>
    <scope>NUCLEOTIDE SEQUENCE [LARGE SCALE GENOMIC DNA]</scope>
</reference>
<gene>
    <name evidence="2" type="ORF">PoB_002295900</name>
</gene>
<comment type="caution">
    <text evidence="2">The sequence shown here is derived from an EMBL/GenBank/DDBJ whole genome shotgun (WGS) entry which is preliminary data.</text>
</comment>
<proteinExistence type="predicted"/>
<evidence type="ECO:0008006" key="4">
    <source>
        <dbReference type="Google" id="ProtNLM"/>
    </source>
</evidence>
<feature type="compositionally biased region" description="Polar residues" evidence="1">
    <location>
        <begin position="45"/>
        <end position="58"/>
    </location>
</feature>
<accession>A0AAV3ZQ05</accession>
<feature type="region of interest" description="Disordered" evidence="1">
    <location>
        <begin position="43"/>
        <end position="71"/>
    </location>
</feature>